<dbReference type="EMBL" id="JBFAIH010000031">
    <property type="protein sequence ID" value="MEV0367567.1"/>
    <property type="molecule type" value="Genomic_DNA"/>
</dbReference>
<proteinExistence type="predicted"/>
<accession>A0ABV3FIR4</accession>
<protein>
    <submittedName>
        <fullName evidence="1">Uncharacterized protein</fullName>
    </submittedName>
</protein>
<evidence type="ECO:0000313" key="1">
    <source>
        <dbReference type="EMBL" id="MEV0367567.1"/>
    </source>
</evidence>
<reference evidence="1 2" key="1">
    <citation type="submission" date="2024-06" db="EMBL/GenBank/DDBJ databases">
        <title>The Natural Products Discovery Center: Release of the First 8490 Sequenced Strains for Exploring Actinobacteria Biosynthetic Diversity.</title>
        <authorList>
            <person name="Kalkreuter E."/>
            <person name="Kautsar S.A."/>
            <person name="Yang D."/>
            <person name="Bader C.D."/>
            <person name="Teijaro C.N."/>
            <person name="Fluegel L."/>
            <person name="Davis C.M."/>
            <person name="Simpson J.R."/>
            <person name="Lauterbach L."/>
            <person name="Steele A.D."/>
            <person name="Gui C."/>
            <person name="Meng S."/>
            <person name="Li G."/>
            <person name="Viehrig K."/>
            <person name="Ye F."/>
            <person name="Su P."/>
            <person name="Kiefer A.F."/>
            <person name="Nichols A."/>
            <person name="Cepeda A.J."/>
            <person name="Yan W."/>
            <person name="Fan B."/>
            <person name="Jiang Y."/>
            <person name="Adhikari A."/>
            <person name="Zheng C.-J."/>
            <person name="Schuster L."/>
            <person name="Cowan T.M."/>
            <person name="Smanski M.J."/>
            <person name="Chevrette M.G."/>
            <person name="De Carvalho L.P.S."/>
            <person name="Shen B."/>
        </authorList>
    </citation>
    <scope>NUCLEOTIDE SEQUENCE [LARGE SCALE GENOMIC DNA]</scope>
    <source>
        <strain evidence="1 2">NPDC050671</strain>
    </source>
</reference>
<keyword evidence="2" id="KW-1185">Reference proteome</keyword>
<organism evidence="1 2">
    <name type="scientific">Nocardia fusca</name>
    <dbReference type="NCBI Taxonomy" id="941183"/>
    <lineage>
        <taxon>Bacteria</taxon>
        <taxon>Bacillati</taxon>
        <taxon>Actinomycetota</taxon>
        <taxon>Actinomycetes</taxon>
        <taxon>Mycobacteriales</taxon>
        <taxon>Nocardiaceae</taxon>
        <taxon>Nocardia</taxon>
    </lineage>
</organism>
<name>A0ABV3FIR4_9NOCA</name>
<dbReference type="Proteomes" id="UP001551658">
    <property type="component" value="Unassembled WGS sequence"/>
</dbReference>
<dbReference type="RefSeq" id="WP_357987337.1">
    <property type="nucleotide sequence ID" value="NZ_JBFAIH010000031.1"/>
</dbReference>
<gene>
    <name evidence="1" type="ORF">AB0H72_33260</name>
</gene>
<sequence>MSDLHTPACDRYLSAAQDDPQFKAMVAEFAPLSDDEIRDRILRYRDDDEGTPVGDFMRRLWPLLTPEVKR</sequence>
<evidence type="ECO:0000313" key="2">
    <source>
        <dbReference type="Proteomes" id="UP001551658"/>
    </source>
</evidence>
<comment type="caution">
    <text evidence="1">The sequence shown here is derived from an EMBL/GenBank/DDBJ whole genome shotgun (WGS) entry which is preliminary data.</text>
</comment>